<evidence type="ECO:0000313" key="5">
    <source>
        <dbReference type="EMBL" id="PIA41904.1"/>
    </source>
</evidence>
<dbReference type="InParanoid" id="A0A2G5DEJ3"/>
<comment type="subcellular location">
    <subcellularLocation>
        <location evidence="1">Nucleus</location>
    </subcellularLocation>
</comment>
<evidence type="ECO:0000256" key="3">
    <source>
        <dbReference type="ARBA" id="ARBA00022448"/>
    </source>
</evidence>
<dbReference type="InterPro" id="IPR021827">
    <property type="entry name" value="Nup186/Nup192/Nup205"/>
</dbReference>
<proteinExistence type="inferred from homology"/>
<dbReference type="PANTHER" id="PTHR31344:SF0">
    <property type="entry name" value="NUCLEAR PORE COMPLEX PROTEIN NUP205"/>
    <property type="match status" value="1"/>
</dbReference>
<sequence length="107" mass="12306">MAKLRDERFLSPGGIDSGNVTCLDVIMVKQLSNGACHSILFKLVMAILRHETSEVLRRRQYALLLSYFQYCQHMLDPDVPASVLQYLCEEQDGEDYMDLQKEVHRNG</sequence>
<dbReference type="AlphaFoldDB" id="A0A2G5DEJ3"/>
<accession>A0A2G5DEJ3</accession>
<name>A0A2G5DEJ3_AQUCA</name>
<evidence type="ECO:0000256" key="2">
    <source>
        <dbReference type="ARBA" id="ARBA00005892"/>
    </source>
</evidence>
<dbReference type="OrthoDB" id="2019644at2759"/>
<evidence type="ECO:0000256" key="1">
    <source>
        <dbReference type="ARBA" id="ARBA00004123"/>
    </source>
</evidence>
<gene>
    <name evidence="5" type="ORF">AQUCO_02100024v1</name>
</gene>
<evidence type="ECO:0000313" key="6">
    <source>
        <dbReference type="Proteomes" id="UP000230069"/>
    </source>
</evidence>
<evidence type="ECO:0000256" key="4">
    <source>
        <dbReference type="ARBA" id="ARBA00023242"/>
    </source>
</evidence>
<dbReference type="STRING" id="218851.A0A2G5DEJ3"/>
<keyword evidence="4" id="KW-0539">Nucleus</keyword>
<comment type="similarity">
    <text evidence="2">Belongs to the NUP186/NUP192/NUP205 family.</text>
</comment>
<keyword evidence="3" id="KW-0813">Transport</keyword>
<reference evidence="5 6" key="1">
    <citation type="submission" date="2017-09" db="EMBL/GenBank/DDBJ databases">
        <title>WGS assembly of Aquilegia coerulea Goldsmith.</title>
        <authorList>
            <person name="Hodges S."/>
            <person name="Kramer E."/>
            <person name="Nordborg M."/>
            <person name="Tomkins J."/>
            <person name="Borevitz J."/>
            <person name="Derieg N."/>
            <person name="Yan J."/>
            <person name="Mihaltcheva S."/>
            <person name="Hayes R.D."/>
            <person name="Rokhsar D."/>
        </authorList>
    </citation>
    <scope>NUCLEOTIDE SEQUENCE [LARGE SCALE GENOMIC DNA]</scope>
    <source>
        <strain evidence="6">cv. Goldsmith</strain>
    </source>
</reference>
<dbReference type="GO" id="GO:0005643">
    <property type="term" value="C:nuclear pore"/>
    <property type="evidence" value="ECO:0007669"/>
    <property type="project" value="InterPro"/>
</dbReference>
<dbReference type="PANTHER" id="PTHR31344">
    <property type="entry name" value="NUCLEAR PORE COMPLEX PROTEIN NUP205"/>
    <property type="match status" value="1"/>
</dbReference>
<protein>
    <submittedName>
        <fullName evidence="5">Uncharacterized protein</fullName>
    </submittedName>
</protein>
<dbReference type="EMBL" id="KZ305038">
    <property type="protein sequence ID" value="PIA41904.1"/>
    <property type="molecule type" value="Genomic_DNA"/>
</dbReference>
<dbReference type="Proteomes" id="UP000230069">
    <property type="component" value="Unassembled WGS sequence"/>
</dbReference>
<organism evidence="5 6">
    <name type="scientific">Aquilegia coerulea</name>
    <name type="common">Rocky mountain columbine</name>
    <dbReference type="NCBI Taxonomy" id="218851"/>
    <lineage>
        <taxon>Eukaryota</taxon>
        <taxon>Viridiplantae</taxon>
        <taxon>Streptophyta</taxon>
        <taxon>Embryophyta</taxon>
        <taxon>Tracheophyta</taxon>
        <taxon>Spermatophyta</taxon>
        <taxon>Magnoliopsida</taxon>
        <taxon>Ranunculales</taxon>
        <taxon>Ranunculaceae</taxon>
        <taxon>Thalictroideae</taxon>
        <taxon>Aquilegia</taxon>
    </lineage>
</organism>
<keyword evidence="6" id="KW-1185">Reference proteome</keyword>